<keyword evidence="3" id="KW-1185">Reference proteome</keyword>
<evidence type="ECO:0000256" key="1">
    <source>
        <dbReference type="SAM" id="MobiDB-lite"/>
    </source>
</evidence>
<evidence type="ECO:0000313" key="3">
    <source>
        <dbReference type="Proteomes" id="UP000324222"/>
    </source>
</evidence>
<dbReference type="AlphaFoldDB" id="A0A5B7E2X1"/>
<comment type="caution">
    <text evidence="2">The sequence shown here is derived from an EMBL/GenBank/DDBJ whole genome shotgun (WGS) entry which is preliminary data.</text>
</comment>
<reference evidence="2 3" key="1">
    <citation type="submission" date="2019-05" db="EMBL/GenBank/DDBJ databases">
        <title>Another draft genome of Portunus trituberculatus and its Hox gene families provides insights of decapod evolution.</title>
        <authorList>
            <person name="Jeong J.-H."/>
            <person name="Song I."/>
            <person name="Kim S."/>
            <person name="Choi T."/>
            <person name="Kim D."/>
            <person name="Ryu S."/>
            <person name="Kim W."/>
        </authorList>
    </citation>
    <scope>NUCLEOTIDE SEQUENCE [LARGE SCALE GENOMIC DNA]</scope>
    <source>
        <tissue evidence="2">Muscle</tissue>
    </source>
</reference>
<protein>
    <submittedName>
        <fullName evidence="2">Uncharacterized protein</fullName>
    </submittedName>
</protein>
<accession>A0A5B7E2X1</accession>
<gene>
    <name evidence="2" type="ORF">E2C01_021511</name>
</gene>
<proteinExistence type="predicted"/>
<sequence>MIQETAVSVEPKRGLHRATQPIANSSHCQLGSPIPTRTTVSINAAHCYVGVYLEGCVAEKRRS</sequence>
<name>A0A5B7E2X1_PORTR</name>
<feature type="compositionally biased region" description="Polar residues" evidence="1">
    <location>
        <begin position="21"/>
        <end position="30"/>
    </location>
</feature>
<feature type="region of interest" description="Disordered" evidence="1">
    <location>
        <begin position="1"/>
        <end position="30"/>
    </location>
</feature>
<dbReference type="Proteomes" id="UP000324222">
    <property type="component" value="Unassembled WGS sequence"/>
</dbReference>
<organism evidence="2 3">
    <name type="scientific">Portunus trituberculatus</name>
    <name type="common">Swimming crab</name>
    <name type="synonym">Neptunus trituberculatus</name>
    <dbReference type="NCBI Taxonomy" id="210409"/>
    <lineage>
        <taxon>Eukaryota</taxon>
        <taxon>Metazoa</taxon>
        <taxon>Ecdysozoa</taxon>
        <taxon>Arthropoda</taxon>
        <taxon>Crustacea</taxon>
        <taxon>Multicrustacea</taxon>
        <taxon>Malacostraca</taxon>
        <taxon>Eumalacostraca</taxon>
        <taxon>Eucarida</taxon>
        <taxon>Decapoda</taxon>
        <taxon>Pleocyemata</taxon>
        <taxon>Brachyura</taxon>
        <taxon>Eubrachyura</taxon>
        <taxon>Portunoidea</taxon>
        <taxon>Portunidae</taxon>
        <taxon>Portuninae</taxon>
        <taxon>Portunus</taxon>
    </lineage>
</organism>
<evidence type="ECO:0000313" key="2">
    <source>
        <dbReference type="EMBL" id="MPC28310.1"/>
    </source>
</evidence>
<dbReference type="EMBL" id="VSRR010001891">
    <property type="protein sequence ID" value="MPC28310.1"/>
    <property type="molecule type" value="Genomic_DNA"/>
</dbReference>